<proteinExistence type="predicted"/>
<name>A0ABU6S1Y0_9FABA</name>
<accession>A0ABU6S1Y0</accession>
<dbReference type="PANTHER" id="PTHR36766">
    <property type="entry name" value="PLANT BROAD-SPECTRUM MILDEW RESISTANCE PROTEIN RPW8"/>
    <property type="match status" value="1"/>
</dbReference>
<dbReference type="EMBL" id="JASCZI010041390">
    <property type="protein sequence ID" value="MED6130111.1"/>
    <property type="molecule type" value="Genomic_DNA"/>
</dbReference>
<dbReference type="Pfam" id="PF00931">
    <property type="entry name" value="NB-ARC"/>
    <property type="match status" value="1"/>
</dbReference>
<feature type="domain" description="NB-ARC" evidence="2">
    <location>
        <begin position="5"/>
        <end position="90"/>
    </location>
</feature>
<dbReference type="InterPro" id="IPR002182">
    <property type="entry name" value="NB-ARC"/>
</dbReference>
<evidence type="ECO:0000313" key="3">
    <source>
        <dbReference type="EMBL" id="MED6130111.1"/>
    </source>
</evidence>
<keyword evidence="1" id="KW-0611">Plant defense</keyword>
<feature type="non-terminal residue" evidence="3">
    <location>
        <position position="130"/>
    </location>
</feature>
<dbReference type="PANTHER" id="PTHR36766:SF61">
    <property type="entry name" value="NB-ARC DOMAIN DISEASE RESISTANCE PROTEIN"/>
    <property type="match status" value="1"/>
</dbReference>
<reference evidence="3 4" key="1">
    <citation type="journal article" date="2023" name="Plants (Basel)">
        <title>Bridging the Gap: Combining Genomics and Transcriptomics Approaches to Understand Stylosanthes scabra, an Orphan Legume from the Brazilian Caatinga.</title>
        <authorList>
            <person name="Ferreira-Neto J.R.C."/>
            <person name="da Silva M.D."/>
            <person name="Binneck E."/>
            <person name="de Melo N.F."/>
            <person name="da Silva R.H."/>
            <person name="de Melo A.L.T.M."/>
            <person name="Pandolfi V."/>
            <person name="Bustamante F.O."/>
            <person name="Brasileiro-Vidal A.C."/>
            <person name="Benko-Iseppon A.M."/>
        </authorList>
    </citation>
    <scope>NUCLEOTIDE SEQUENCE [LARGE SCALE GENOMIC DNA]</scope>
    <source>
        <tissue evidence="3">Leaves</tissue>
    </source>
</reference>
<dbReference type="PRINTS" id="PR00364">
    <property type="entry name" value="DISEASERSIST"/>
</dbReference>
<dbReference type="Gene3D" id="1.10.8.430">
    <property type="entry name" value="Helical domain of apoptotic protease-activating factors"/>
    <property type="match status" value="1"/>
</dbReference>
<sequence length="130" mass="14778">MEIEQLQRLLREKLTGQKFLLVLGDVWNEDRAKWVELRSLIRACGDGSKIVVTTRSRSIASMMGTVPFHDLEALSLQDSLSLFVKWAFKEGEEEKHPDLVMIGEEIVKKCRGVPLAVKTLASLLFSKYET</sequence>
<protein>
    <recommendedName>
        <fullName evidence="2">NB-ARC domain-containing protein</fullName>
    </recommendedName>
</protein>
<gene>
    <name evidence="3" type="ORF">PIB30_114843</name>
</gene>
<dbReference type="Proteomes" id="UP001341840">
    <property type="component" value="Unassembled WGS sequence"/>
</dbReference>
<comment type="caution">
    <text evidence="3">The sequence shown here is derived from an EMBL/GenBank/DDBJ whole genome shotgun (WGS) entry which is preliminary data.</text>
</comment>
<organism evidence="3 4">
    <name type="scientific">Stylosanthes scabra</name>
    <dbReference type="NCBI Taxonomy" id="79078"/>
    <lineage>
        <taxon>Eukaryota</taxon>
        <taxon>Viridiplantae</taxon>
        <taxon>Streptophyta</taxon>
        <taxon>Embryophyta</taxon>
        <taxon>Tracheophyta</taxon>
        <taxon>Spermatophyta</taxon>
        <taxon>Magnoliopsida</taxon>
        <taxon>eudicotyledons</taxon>
        <taxon>Gunneridae</taxon>
        <taxon>Pentapetalae</taxon>
        <taxon>rosids</taxon>
        <taxon>fabids</taxon>
        <taxon>Fabales</taxon>
        <taxon>Fabaceae</taxon>
        <taxon>Papilionoideae</taxon>
        <taxon>50 kb inversion clade</taxon>
        <taxon>dalbergioids sensu lato</taxon>
        <taxon>Dalbergieae</taxon>
        <taxon>Pterocarpus clade</taxon>
        <taxon>Stylosanthes</taxon>
    </lineage>
</organism>
<dbReference type="Gene3D" id="3.40.50.300">
    <property type="entry name" value="P-loop containing nucleotide triphosphate hydrolases"/>
    <property type="match status" value="1"/>
</dbReference>
<evidence type="ECO:0000313" key="4">
    <source>
        <dbReference type="Proteomes" id="UP001341840"/>
    </source>
</evidence>
<evidence type="ECO:0000259" key="2">
    <source>
        <dbReference type="Pfam" id="PF00931"/>
    </source>
</evidence>
<evidence type="ECO:0000256" key="1">
    <source>
        <dbReference type="ARBA" id="ARBA00022821"/>
    </source>
</evidence>
<keyword evidence="4" id="KW-1185">Reference proteome</keyword>
<dbReference type="InterPro" id="IPR027417">
    <property type="entry name" value="P-loop_NTPase"/>
</dbReference>
<dbReference type="SUPFAM" id="SSF52540">
    <property type="entry name" value="P-loop containing nucleoside triphosphate hydrolases"/>
    <property type="match status" value="1"/>
</dbReference>
<dbReference type="InterPro" id="IPR042197">
    <property type="entry name" value="Apaf_helical"/>
</dbReference>